<feature type="domain" description="PiggyBac transposable element-derived protein" evidence="1">
    <location>
        <begin position="1"/>
        <end position="177"/>
    </location>
</feature>
<name>A0A1B6KWN5_9HEMI</name>
<dbReference type="PANTHER" id="PTHR46599:SF3">
    <property type="entry name" value="PIGGYBAC TRANSPOSABLE ELEMENT-DERIVED PROTEIN 4"/>
    <property type="match status" value="1"/>
</dbReference>
<sequence>EMKKFWGLLLTMGIVRMQELSNYWSKSPTLFQPFFHATMSLTRFQLIMSMFQVSSRTAFPMCHANYDPLVKVRDFIDHLNDAFKRHFVPSQEICIEESMIGMKNWCTFIQYMPNKRHTRFGIKKFELCDSASGYVMNVALYSDNDFLTGGSDPFTQKVVAELMEHSGLLNKWYHLFSRPECSINSATTFCVKGSEPPVRKSLSEYNATFITYPEALSHNSNFLMPNRVCRLLGMY</sequence>
<gene>
    <name evidence="2" type="ORF">g.373</name>
</gene>
<proteinExistence type="predicted"/>
<dbReference type="EMBL" id="GEBQ01024104">
    <property type="protein sequence ID" value="JAT15873.1"/>
    <property type="molecule type" value="Transcribed_RNA"/>
</dbReference>
<feature type="non-terminal residue" evidence="2">
    <location>
        <position position="1"/>
    </location>
</feature>
<reference evidence="2" key="1">
    <citation type="submission" date="2015-11" db="EMBL/GenBank/DDBJ databases">
        <title>De novo transcriptome assembly of four potential Pierce s Disease insect vectors from Arizona vineyards.</title>
        <authorList>
            <person name="Tassone E.E."/>
        </authorList>
    </citation>
    <scope>NUCLEOTIDE SEQUENCE</scope>
</reference>
<dbReference type="AlphaFoldDB" id="A0A1B6KWN5"/>
<dbReference type="PANTHER" id="PTHR46599">
    <property type="entry name" value="PIGGYBAC TRANSPOSABLE ELEMENT-DERIVED PROTEIN 4"/>
    <property type="match status" value="1"/>
</dbReference>
<protein>
    <recommendedName>
        <fullName evidence="1">PiggyBac transposable element-derived protein domain-containing protein</fullName>
    </recommendedName>
</protein>
<dbReference type="InterPro" id="IPR029526">
    <property type="entry name" value="PGBD"/>
</dbReference>
<dbReference type="Pfam" id="PF13843">
    <property type="entry name" value="DDE_Tnp_1_7"/>
    <property type="match status" value="1"/>
</dbReference>
<evidence type="ECO:0000313" key="2">
    <source>
        <dbReference type="EMBL" id="JAT15873.1"/>
    </source>
</evidence>
<organism evidence="2">
    <name type="scientific">Graphocephala atropunctata</name>
    <dbReference type="NCBI Taxonomy" id="36148"/>
    <lineage>
        <taxon>Eukaryota</taxon>
        <taxon>Metazoa</taxon>
        <taxon>Ecdysozoa</taxon>
        <taxon>Arthropoda</taxon>
        <taxon>Hexapoda</taxon>
        <taxon>Insecta</taxon>
        <taxon>Pterygota</taxon>
        <taxon>Neoptera</taxon>
        <taxon>Paraneoptera</taxon>
        <taxon>Hemiptera</taxon>
        <taxon>Auchenorrhyncha</taxon>
        <taxon>Membracoidea</taxon>
        <taxon>Cicadellidae</taxon>
        <taxon>Cicadellinae</taxon>
        <taxon>Cicadellini</taxon>
        <taxon>Graphocephala</taxon>
    </lineage>
</organism>
<accession>A0A1B6KWN5</accession>
<evidence type="ECO:0000259" key="1">
    <source>
        <dbReference type="Pfam" id="PF13843"/>
    </source>
</evidence>